<dbReference type="Gene3D" id="6.10.140.1680">
    <property type="match status" value="1"/>
</dbReference>
<dbReference type="InterPro" id="IPR036388">
    <property type="entry name" value="WH-like_DNA-bd_sf"/>
</dbReference>
<keyword evidence="2" id="KW-0238">DNA-binding</keyword>
<dbReference type="RefSeq" id="WP_212976903.1">
    <property type="nucleotide sequence ID" value="NZ_AP025343.1"/>
</dbReference>
<dbReference type="EMBL" id="BORT01000002">
    <property type="protein sequence ID" value="GIO45738.1"/>
    <property type="molecule type" value="Genomic_DNA"/>
</dbReference>
<reference evidence="5 6" key="1">
    <citation type="submission" date="2021-03" db="EMBL/GenBank/DDBJ databases">
        <title>Antimicrobial resistance genes in bacteria isolated from Japanese honey, and their potential for conferring macrolide and lincosamide resistance in the American foulbrood pathogen Paenibacillus larvae.</title>
        <authorList>
            <person name="Okamoto M."/>
            <person name="Kumagai M."/>
            <person name="Kanamori H."/>
            <person name="Takamatsu D."/>
        </authorList>
    </citation>
    <scope>NUCLEOTIDE SEQUENCE [LARGE SCALE GENOMIC DNA]</scope>
    <source>
        <strain evidence="5 6">J34TS1</strain>
    </source>
</reference>
<dbReference type="InterPro" id="IPR052067">
    <property type="entry name" value="Metal_resp_HTH_trans_reg"/>
</dbReference>
<accession>A0A919YAU6</accession>
<evidence type="ECO:0000313" key="5">
    <source>
        <dbReference type="EMBL" id="GIO45738.1"/>
    </source>
</evidence>
<dbReference type="GO" id="GO:0003700">
    <property type="term" value="F:DNA-binding transcription factor activity"/>
    <property type="evidence" value="ECO:0007669"/>
    <property type="project" value="InterPro"/>
</dbReference>
<evidence type="ECO:0000313" key="6">
    <source>
        <dbReference type="Proteomes" id="UP000682811"/>
    </source>
</evidence>
<proteinExistence type="predicted"/>
<dbReference type="PROSITE" id="PS50995">
    <property type="entry name" value="HTH_MARR_2"/>
    <property type="match status" value="1"/>
</dbReference>
<dbReference type="CDD" id="cd00090">
    <property type="entry name" value="HTH_ARSR"/>
    <property type="match status" value="1"/>
</dbReference>
<dbReference type="GO" id="GO:0003677">
    <property type="term" value="F:DNA binding"/>
    <property type="evidence" value="ECO:0007669"/>
    <property type="project" value="UniProtKB-KW"/>
</dbReference>
<protein>
    <submittedName>
        <fullName evidence="5">HTH-type transcriptional regulator YvnA</fullName>
    </submittedName>
</protein>
<dbReference type="InterPro" id="IPR036390">
    <property type="entry name" value="WH_DNA-bd_sf"/>
</dbReference>
<dbReference type="Gene3D" id="1.10.10.10">
    <property type="entry name" value="Winged helix-like DNA-binding domain superfamily/Winged helix DNA-binding domain"/>
    <property type="match status" value="1"/>
</dbReference>
<evidence type="ECO:0000256" key="2">
    <source>
        <dbReference type="ARBA" id="ARBA00023125"/>
    </source>
</evidence>
<name>A0A919YAU6_9BACL</name>
<evidence type="ECO:0000256" key="1">
    <source>
        <dbReference type="ARBA" id="ARBA00023015"/>
    </source>
</evidence>
<gene>
    <name evidence="5" type="primary">yvnA</name>
    <name evidence="5" type="ORF">J34TS1_05030</name>
</gene>
<dbReference type="SUPFAM" id="SSF46785">
    <property type="entry name" value="Winged helix' DNA-binding domain"/>
    <property type="match status" value="1"/>
</dbReference>
<keyword evidence="1" id="KW-0805">Transcription regulation</keyword>
<dbReference type="InterPro" id="IPR011991">
    <property type="entry name" value="ArsR-like_HTH"/>
</dbReference>
<dbReference type="PANTHER" id="PTHR35790:SF4">
    <property type="entry name" value="HTH-TYPE TRANSCRIPTIONAL REGULATOR PCHR"/>
    <property type="match status" value="1"/>
</dbReference>
<organism evidence="5 6">
    <name type="scientific">Paenibacillus azoreducens</name>
    <dbReference type="NCBI Taxonomy" id="116718"/>
    <lineage>
        <taxon>Bacteria</taxon>
        <taxon>Bacillati</taxon>
        <taxon>Bacillota</taxon>
        <taxon>Bacilli</taxon>
        <taxon>Bacillales</taxon>
        <taxon>Paenibacillaceae</taxon>
        <taxon>Paenibacillus</taxon>
    </lineage>
</organism>
<sequence>MAVEVTQKEEVLKAIELFILQRDKRSKDRASWTICQEGSWTLTQLHIVSLIRRYPSVSNNAFLSKELGLSKPAITKAVGLLLKKGMIDSAKKEDDQKAVYYSLTEAGERLAHIHDELHLKAQERYSQLLSSFSGDELGVILRFISEWTKQMEEENWKV</sequence>
<evidence type="ECO:0000259" key="4">
    <source>
        <dbReference type="PROSITE" id="PS50995"/>
    </source>
</evidence>
<keyword evidence="3" id="KW-0804">Transcription</keyword>
<dbReference type="SMART" id="SM00347">
    <property type="entry name" value="HTH_MARR"/>
    <property type="match status" value="1"/>
</dbReference>
<keyword evidence="6" id="KW-1185">Reference proteome</keyword>
<dbReference type="Proteomes" id="UP000682811">
    <property type="component" value="Unassembled WGS sequence"/>
</dbReference>
<comment type="caution">
    <text evidence="5">The sequence shown here is derived from an EMBL/GenBank/DDBJ whole genome shotgun (WGS) entry which is preliminary data.</text>
</comment>
<dbReference type="Pfam" id="PF01047">
    <property type="entry name" value="MarR"/>
    <property type="match status" value="1"/>
</dbReference>
<dbReference type="PANTHER" id="PTHR35790">
    <property type="entry name" value="HTH-TYPE TRANSCRIPTIONAL REGULATOR PCHR"/>
    <property type="match status" value="1"/>
</dbReference>
<dbReference type="AlphaFoldDB" id="A0A919YAU6"/>
<feature type="domain" description="HTH marR-type" evidence="4">
    <location>
        <begin position="8"/>
        <end position="149"/>
    </location>
</feature>
<evidence type="ECO:0000256" key="3">
    <source>
        <dbReference type="ARBA" id="ARBA00023163"/>
    </source>
</evidence>
<dbReference type="InterPro" id="IPR000835">
    <property type="entry name" value="HTH_MarR-typ"/>
</dbReference>